<sequence>MIEFLKSVIKEKNTKNYIILDNELQKEFLLKELDEDNNIKYEEIIEPHEIYYVYRLWFTIFVDNNTEIKEIDGSYVYSSNEFGLIETYGKDYDDGENNEDDVSNHEIKFAYLTYLKCIIITFTHQTRITIYLVIKICIIIILYVIWFLIYIL</sequence>
<keyword evidence="1" id="KW-0472">Membrane</keyword>
<accession>A0A5J4QI23</accession>
<comment type="caution">
    <text evidence="2">The sequence shown here is derived from an EMBL/GenBank/DDBJ whole genome shotgun (WGS) entry which is preliminary data.</text>
</comment>
<keyword evidence="1" id="KW-0812">Transmembrane</keyword>
<proteinExistence type="predicted"/>
<evidence type="ECO:0000313" key="2">
    <source>
        <dbReference type="EMBL" id="KAA6320929.1"/>
    </source>
</evidence>
<keyword evidence="1" id="KW-1133">Transmembrane helix</keyword>
<reference evidence="2" key="1">
    <citation type="submission" date="2019-03" db="EMBL/GenBank/DDBJ databases">
        <title>Single cell metagenomics reveals metabolic interactions within the superorganism composed of flagellate Streblomastix strix and complex community of Bacteroidetes bacteria on its surface.</title>
        <authorList>
            <person name="Treitli S.C."/>
            <person name="Kolisko M."/>
            <person name="Husnik F."/>
            <person name="Keeling P."/>
            <person name="Hampl V."/>
        </authorList>
    </citation>
    <scope>NUCLEOTIDE SEQUENCE</scope>
    <source>
        <strain evidence="2">STM</strain>
    </source>
</reference>
<name>A0A5J4QI23_9ZZZZ</name>
<gene>
    <name evidence="2" type="ORF">EZS27_029356</name>
</gene>
<evidence type="ECO:0000256" key="1">
    <source>
        <dbReference type="SAM" id="Phobius"/>
    </source>
</evidence>
<feature type="transmembrane region" description="Helical" evidence="1">
    <location>
        <begin position="128"/>
        <end position="151"/>
    </location>
</feature>
<dbReference type="EMBL" id="SNRY01003451">
    <property type="protein sequence ID" value="KAA6320929.1"/>
    <property type="molecule type" value="Genomic_DNA"/>
</dbReference>
<dbReference type="AlphaFoldDB" id="A0A5J4QI23"/>
<organism evidence="2">
    <name type="scientific">termite gut metagenome</name>
    <dbReference type="NCBI Taxonomy" id="433724"/>
    <lineage>
        <taxon>unclassified sequences</taxon>
        <taxon>metagenomes</taxon>
        <taxon>organismal metagenomes</taxon>
    </lineage>
</organism>
<protein>
    <submittedName>
        <fullName evidence="2">Uncharacterized protein</fullName>
    </submittedName>
</protein>